<comment type="caution">
    <text evidence="1">The sequence shown here is derived from an EMBL/GenBank/DDBJ whole genome shotgun (WGS) entry which is preliminary data.</text>
</comment>
<dbReference type="AlphaFoldDB" id="A0A162A3M0"/>
<dbReference type="RefSeq" id="WP_063364696.1">
    <property type="nucleotide sequence ID" value="NZ_AQHB01000025.1"/>
</dbReference>
<gene>
    <name evidence="1" type="ORF">N475_08705</name>
</gene>
<proteinExistence type="predicted"/>
<dbReference type="Proteomes" id="UP000076643">
    <property type="component" value="Unassembled WGS sequence"/>
</dbReference>
<name>A0A162A3M0_9GAMM</name>
<evidence type="ECO:0000313" key="1">
    <source>
        <dbReference type="EMBL" id="KZN43640.1"/>
    </source>
</evidence>
<sequence>MKNNILYLVFIALAVISVGAYQKADFTGASGVTSEKALLYVQKSENSQKLVKPSNTESMGEEGLIEELIEKLAMANLTEIKPLIESFWQVCLKQSTCDELLSDLHTNTSFEKYQLVAQYPTKQQEFKVLTQSEDFNTSTVEKVERIKSIYVQVWGDIASEVFHEAFSFYDTRAMLAELTDKGNELEYNDFIEQLDTLGQQGRISLDKSEQYSIAIEVLGANMSPSKLSELKSQLAMQYFGKEQAEAIVARQYQVIEQQKTVQNYHQALKQKKAQLELFRETEFSDLTEQQWRNHYAAEIKAFRKAFFN</sequence>
<dbReference type="EMBL" id="AUYB01000078">
    <property type="protein sequence ID" value="KZN43640.1"/>
    <property type="molecule type" value="Genomic_DNA"/>
</dbReference>
<evidence type="ECO:0000313" key="2">
    <source>
        <dbReference type="Proteomes" id="UP000076643"/>
    </source>
</evidence>
<accession>A0A162A3M0</accession>
<reference evidence="1 2" key="1">
    <citation type="submission" date="2013-07" db="EMBL/GenBank/DDBJ databases">
        <title>Comparative Genomic and Metabolomic Analysis of Twelve Strains of Pseudoalteromonas luteoviolacea.</title>
        <authorList>
            <person name="Vynne N.G."/>
            <person name="Mansson M."/>
            <person name="Gram L."/>
        </authorList>
    </citation>
    <scope>NUCLEOTIDE SEQUENCE [LARGE SCALE GENOMIC DNA]</scope>
    <source>
        <strain evidence="1 2">DSM 6061</strain>
    </source>
</reference>
<organism evidence="1 2">
    <name type="scientific">Pseudoalteromonas luteoviolacea DSM 6061</name>
    <dbReference type="NCBI Taxonomy" id="1365250"/>
    <lineage>
        <taxon>Bacteria</taxon>
        <taxon>Pseudomonadati</taxon>
        <taxon>Pseudomonadota</taxon>
        <taxon>Gammaproteobacteria</taxon>
        <taxon>Alteromonadales</taxon>
        <taxon>Pseudoalteromonadaceae</taxon>
        <taxon>Pseudoalteromonas</taxon>
    </lineage>
</organism>
<protein>
    <recommendedName>
        <fullName evidence="3">Lipase helper protein</fullName>
    </recommendedName>
</protein>
<keyword evidence="2" id="KW-1185">Reference proteome</keyword>
<evidence type="ECO:0008006" key="3">
    <source>
        <dbReference type="Google" id="ProtNLM"/>
    </source>
</evidence>
<dbReference type="PATRIC" id="fig|1365250.3.peg.723"/>